<evidence type="ECO:0000313" key="1">
    <source>
        <dbReference type="EMBL" id="CDI05285.1"/>
    </source>
</evidence>
<reference evidence="1 2" key="1">
    <citation type="journal article" date="2013" name="PLoS ONE">
        <title>Enrichment and Genome Sequence of the Group I.1a Ammonia-Oxidizing Archaeon ?Ca. Nitrosotenuis uzonensis? Representing a Clade Globally.</title>
        <authorList>
            <person name="Lebedeva E.V."/>
            <person name="Hatzenpichler R."/>
            <person name="Pelletier E."/>
            <person name="Schuster N."/>
            <person name="Hauzmayer S."/>
            <person name="Bulaev A."/>
            <person name="Grigor'eva N.V."/>
            <person name="Galushko A."/>
            <person name="Schmid M."/>
            <person name="Palatinszky M."/>
            <person name="Le Paslier D."/>
            <person name="Daims H."/>
            <person name="Wagner M."/>
        </authorList>
    </citation>
    <scope>NUCLEOTIDE SEQUENCE [LARGE SCALE GENOMIC DNA]</scope>
    <source>
        <strain evidence="1 2">N4</strain>
    </source>
</reference>
<comment type="caution">
    <text evidence="1">The sequence shown here is derived from an EMBL/GenBank/DDBJ whole genome shotgun (WGS) entry which is preliminary data.</text>
</comment>
<gene>
    <name evidence="1" type="ORF">NITUZ_140360</name>
</gene>
<proteinExistence type="predicted"/>
<dbReference type="AlphaFoldDB" id="V6ARX1"/>
<name>V6ARX1_9ARCH</name>
<dbReference type="EMBL" id="CBTY010000006">
    <property type="protein sequence ID" value="CDI05285.1"/>
    <property type="molecule type" value="Genomic_DNA"/>
</dbReference>
<accession>V6ARX1</accession>
<evidence type="ECO:0000313" key="2">
    <source>
        <dbReference type="Proteomes" id="UP000018159"/>
    </source>
</evidence>
<keyword evidence="2" id="KW-1185">Reference proteome</keyword>
<dbReference type="Proteomes" id="UP000018159">
    <property type="component" value="Unassembled WGS sequence"/>
</dbReference>
<organism evidence="1 2">
    <name type="scientific">Candidatus Nitrosotenuis uzonensis</name>
    <dbReference type="NCBI Taxonomy" id="1407055"/>
    <lineage>
        <taxon>Archaea</taxon>
        <taxon>Nitrososphaerota</taxon>
        <taxon>Candidatus Nitrosotenuis</taxon>
    </lineage>
</organism>
<dbReference type="STRING" id="1407055.NITUZ_140360"/>
<sequence>MITCEYCTKQFVETLTGLTEKTLHEILHGPELVNE</sequence>
<protein>
    <submittedName>
        <fullName evidence="1">Uncharacterized protein</fullName>
    </submittedName>
</protein>